<proteinExistence type="predicted"/>
<dbReference type="VEuPathDB" id="GiardiaDB:GL50581_750"/>
<accession>C6LPT1</accession>
<dbReference type="OMA" id="CIAQIND"/>
<gene>
    <name evidence="1" type="ORF">GL50581_750</name>
</gene>
<comment type="caution">
    <text evidence="1">The sequence shown here is derived from an EMBL/GenBank/DDBJ whole genome shotgun (WGS) entry which is preliminary data.</text>
</comment>
<name>C6LPT1_GIAIB</name>
<evidence type="ECO:0000313" key="1">
    <source>
        <dbReference type="EMBL" id="EET01965.1"/>
    </source>
</evidence>
<reference evidence="1 2" key="1">
    <citation type="journal article" date="2009" name="PLoS Pathog.">
        <title>Draft genome sequencing of giardia intestinalis assemblage B isolate GS: is human giardiasis caused by two different species?</title>
        <authorList>
            <person name="Franzen O."/>
            <person name="Jerlstrom-Hultqvist J."/>
            <person name="Castro E."/>
            <person name="Sherwood E."/>
            <person name="Ankarklev J."/>
            <person name="Reiner D.S."/>
            <person name="Palm D."/>
            <person name="Andersson J.O."/>
            <person name="Andersson B."/>
            <person name="Svard S.G."/>
        </authorList>
    </citation>
    <scope>NUCLEOTIDE SEQUENCE [LARGE SCALE GENOMIC DNA]</scope>
    <source>
        <strain evidence="2">ATCC 50581 / GS clone H7</strain>
    </source>
</reference>
<organism evidence="1 2">
    <name type="scientific">Giardia intestinalis (strain ATCC 50581 / GS clone H7)</name>
    <name type="common">Giardia lamblia</name>
    <dbReference type="NCBI Taxonomy" id="598745"/>
    <lineage>
        <taxon>Eukaryota</taxon>
        <taxon>Metamonada</taxon>
        <taxon>Diplomonadida</taxon>
        <taxon>Hexamitidae</taxon>
        <taxon>Giardiinae</taxon>
        <taxon>Giardia</taxon>
    </lineage>
</organism>
<protein>
    <submittedName>
        <fullName evidence="1">Uncharacterized protein</fullName>
    </submittedName>
</protein>
<dbReference type="EMBL" id="ACGJ01000948">
    <property type="protein sequence ID" value="EET01965.1"/>
    <property type="molecule type" value="Genomic_DNA"/>
</dbReference>
<dbReference type="AlphaFoldDB" id="C6LPT1"/>
<sequence>MTQNETVTVFRELSPAESLSFQPVPLVLQQLVQPPASVSAAKQGPDEVRRAREGHRAQGLLSKLDALLRQTEEMMKRSRYCLETSSPELHQRLAQLAKLQTTDRLLDSIECSDACIAQISDPSCLKCLLNAHSALNISLLSFGRDISLEKQRQYIATSILEHFSAKAREALDKIIASGLRSCHETRAQARFASADSSGQLLALLAGIRVENTDRISVYWGDQLFYTALCRETAIVCESLASLALSLSKQLRECMQLGDSGPLTALLQIVRSFISAYERAFSISFSTELLIKRGEACLLLYDVKEMEPYFSTRLKLLMAKKSSHLVYRLLHRFSSSHIKTYVEHLRQTFSNPAAWAPPYPEAGQSLMLDDSAAQHWHITGVSQLFVDFLVLFLGSIFDAFSLTNQVSAFPLVSLHTANNLLAEESSLFARVFTVYSRIASSEIESNIEHQSK</sequence>
<dbReference type="Proteomes" id="UP000002488">
    <property type="component" value="Unassembled WGS sequence"/>
</dbReference>
<evidence type="ECO:0000313" key="2">
    <source>
        <dbReference type="Proteomes" id="UP000002488"/>
    </source>
</evidence>
<dbReference type="OrthoDB" id="10262624at2759"/>